<keyword evidence="2" id="KW-1185">Reference proteome</keyword>
<evidence type="ECO:0000313" key="2">
    <source>
        <dbReference type="Proteomes" id="UP000786183"/>
    </source>
</evidence>
<evidence type="ECO:0000313" key="1">
    <source>
        <dbReference type="EMBL" id="MBZ7988178.1"/>
    </source>
</evidence>
<accession>A0ABS7WTS7</accession>
<sequence length="181" mass="20871">MKIMANSYTMYQTTNVSKKEASSEIKKVDDKKVGEVLGYGVDKDGFFTSDFNKAAGIPEDFKIHSDTMLSLVEKNDQANPPIYKMRHNIDIVKSASNAYKVLKGVLGDEFLNSKEFFSSDELWKTSHFFEMDKRSLTITKTFDNLKDYDDYANKMDYCRLDSKYRASNHLSSLFTQDDIFH</sequence>
<protein>
    <submittedName>
        <fullName evidence="1">Uncharacterized protein</fullName>
    </submittedName>
</protein>
<comment type="caution">
    <text evidence="1">The sequence shown here is derived from an EMBL/GenBank/DDBJ whole genome shotgun (WGS) entry which is preliminary data.</text>
</comment>
<dbReference type="InterPro" id="IPR058078">
    <property type="entry name" value="Cj0814-like"/>
</dbReference>
<proteinExistence type="predicted"/>
<organism evidence="1 2">
    <name type="scientific">Campylobacter canadensis</name>
    <dbReference type="NCBI Taxonomy" id="449520"/>
    <lineage>
        <taxon>Bacteria</taxon>
        <taxon>Pseudomonadati</taxon>
        <taxon>Campylobacterota</taxon>
        <taxon>Epsilonproteobacteria</taxon>
        <taxon>Campylobacterales</taxon>
        <taxon>Campylobacteraceae</taxon>
        <taxon>Campylobacter</taxon>
    </lineage>
</organism>
<gene>
    <name evidence="1" type="ORF">AVCANL283_08765</name>
</gene>
<dbReference type="NCBIfam" id="NF046095">
    <property type="entry name" value="flg_dep_Cj0814"/>
    <property type="match status" value="1"/>
</dbReference>
<dbReference type="RefSeq" id="WP_396021777.1">
    <property type="nucleotide sequence ID" value="NZ_JACGBB010000052.1"/>
</dbReference>
<reference evidence="1 2" key="1">
    <citation type="submission" date="2020-07" db="EMBL/GenBank/DDBJ databases">
        <title>Transfer of Campylobacter canadensis to the novel genus Avispirillum gen. nov., that also includes two novel species recovered from migratory waterfowl: Avispirillum anseris sp. nov. and Avispirillum brantae sp. nov.</title>
        <authorList>
            <person name="Miller W.G."/>
            <person name="Chapman M.H."/>
            <person name="Yee E."/>
            <person name="Inglis G.D."/>
        </authorList>
    </citation>
    <scope>NUCLEOTIDE SEQUENCE [LARGE SCALE GENOMIC DNA]</scope>
    <source>
        <strain evidence="1 2">L283</strain>
    </source>
</reference>
<feature type="non-terminal residue" evidence="1">
    <location>
        <position position="181"/>
    </location>
</feature>
<dbReference type="EMBL" id="JACGBB010000052">
    <property type="protein sequence ID" value="MBZ7988178.1"/>
    <property type="molecule type" value="Genomic_DNA"/>
</dbReference>
<name>A0ABS7WTS7_9BACT</name>
<dbReference type="Proteomes" id="UP000786183">
    <property type="component" value="Unassembled WGS sequence"/>
</dbReference>